<name>H2EEK3_9VIRU</name>
<dbReference type="EMBL" id="JN885998">
    <property type="protein sequence ID" value="AEX62826.1"/>
    <property type="molecule type" value="Genomic_DNA"/>
</dbReference>
<protein>
    <submittedName>
        <fullName evidence="1">Uncharacterized protein</fullName>
    </submittedName>
</protein>
<evidence type="ECO:0000313" key="1">
    <source>
        <dbReference type="EMBL" id="AEX62826.1"/>
    </source>
</evidence>
<reference evidence="1" key="1">
    <citation type="submission" date="2011-10" db="EMBL/GenBank/DDBJ databases">
        <title>Provirophages and transpovirons: unique mobilome of giant viruses.</title>
        <authorList>
            <person name="Desnues C."/>
            <person name="LaScola B."/>
            <person name="Yutin N."/>
            <person name="Fournous G."/>
            <person name="Koonin E."/>
            <person name="Raoult D."/>
        </authorList>
    </citation>
    <scope>NUCLEOTIDE SEQUENCE</scope>
    <source>
        <strain evidence="1">Mv13-mv</strain>
    </source>
</reference>
<sequence length="43" mass="4974">MNLFNINILASLLILNKKLILFKINILFNILINYGKTIGEIQK</sequence>
<gene>
    <name evidence="1" type="ORF">mv_R621</name>
</gene>
<proteinExistence type="predicted"/>
<accession>H2EEK3</accession>
<organism evidence="1">
    <name type="scientific">Moumouvirus sp. 'Monve'</name>
    <dbReference type="NCBI Taxonomy" id="1128131"/>
    <lineage>
        <taxon>Viruses</taxon>
        <taxon>Varidnaviria</taxon>
        <taxon>Bamfordvirae</taxon>
        <taxon>Nucleocytoviricota</taxon>
        <taxon>Megaviricetes</taxon>
        <taxon>Imitervirales</taxon>
        <taxon>Mimiviridae</taxon>
        <taxon>Megamimivirinae</taxon>
        <taxon>Moumouvirus</taxon>
    </lineage>
</organism>